<evidence type="ECO:0000259" key="11">
    <source>
        <dbReference type="PROSITE" id="PS50893"/>
    </source>
</evidence>
<feature type="domain" description="ABC transporter" evidence="11">
    <location>
        <begin position="2"/>
        <end position="237"/>
    </location>
</feature>
<keyword evidence="6" id="KW-0547">Nucleotide-binding</keyword>
<keyword evidence="10" id="KW-0472">Membrane</keyword>
<evidence type="ECO:0000256" key="6">
    <source>
        <dbReference type="ARBA" id="ARBA00022741"/>
    </source>
</evidence>
<evidence type="ECO:0000313" key="12">
    <source>
        <dbReference type="EMBL" id="RBO82021.1"/>
    </source>
</evidence>
<dbReference type="Proteomes" id="UP000252086">
    <property type="component" value="Unassembled WGS sequence"/>
</dbReference>
<keyword evidence="5" id="KW-0410">Iron transport</keyword>
<dbReference type="RefSeq" id="WP_113875206.1">
    <property type="nucleotide sequence ID" value="NZ_QNRF01000007.1"/>
</dbReference>
<dbReference type="PROSITE" id="PS50893">
    <property type="entry name" value="ABC_TRANSPORTER_2"/>
    <property type="match status" value="1"/>
</dbReference>
<evidence type="ECO:0000256" key="2">
    <source>
        <dbReference type="ARBA" id="ARBA00005417"/>
    </source>
</evidence>
<dbReference type="AlphaFoldDB" id="A0A366CW10"/>
<keyword evidence="9" id="KW-0406">Ion transport</keyword>
<dbReference type="InterPro" id="IPR003593">
    <property type="entry name" value="AAA+_ATPase"/>
</dbReference>
<keyword evidence="13" id="KW-1185">Reference proteome</keyword>
<evidence type="ECO:0000256" key="4">
    <source>
        <dbReference type="ARBA" id="ARBA00022475"/>
    </source>
</evidence>
<dbReference type="PANTHER" id="PTHR42771:SF2">
    <property type="entry name" value="IRON(3+)-HYDROXAMATE IMPORT ATP-BINDING PROTEIN FHUC"/>
    <property type="match status" value="1"/>
</dbReference>
<keyword evidence="8" id="KW-0408">Iron</keyword>
<evidence type="ECO:0000256" key="8">
    <source>
        <dbReference type="ARBA" id="ARBA00023004"/>
    </source>
</evidence>
<dbReference type="InterPro" id="IPR027417">
    <property type="entry name" value="P-loop_NTPase"/>
</dbReference>
<dbReference type="FunFam" id="3.40.50.300:FF:000134">
    <property type="entry name" value="Iron-enterobactin ABC transporter ATP-binding protein"/>
    <property type="match status" value="1"/>
</dbReference>
<comment type="caution">
    <text evidence="12">The sequence shown here is derived from an EMBL/GenBank/DDBJ whole genome shotgun (WGS) entry which is preliminary data.</text>
</comment>
<evidence type="ECO:0000256" key="3">
    <source>
        <dbReference type="ARBA" id="ARBA00022448"/>
    </source>
</evidence>
<reference evidence="12 13" key="1">
    <citation type="submission" date="2018-06" db="EMBL/GenBank/DDBJ databases">
        <title>Genomic Encyclopedia of Type Strains, Phase III (KMG-III): the genomes of soil and plant-associated and newly described type strains.</title>
        <authorList>
            <person name="Whitman W."/>
        </authorList>
    </citation>
    <scope>NUCLEOTIDE SEQUENCE [LARGE SCALE GENOMIC DNA]</scope>
    <source>
        <strain evidence="12 13">CECT 7732</strain>
    </source>
</reference>
<dbReference type="EMBL" id="QNRF01000007">
    <property type="protein sequence ID" value="RBO82021.1"/>
    <property type="molecule type" value="Genomic_DNA"/>
</dbReference>
<dbReference type="SUPFAM" id="SSF52540">
    <property type="entry name" value="P-loop containing nucleoside triphosphate hydrolases"/>
    <property type="match status" value="1"/>
</dbReference>
<dbReference type="InterPro" id="IPR003439">
    <property type="entry name" value="ABC_transporter-like_ATP-bd"/>
</dbReference>
<dbReference type="Gene3D" id="3.40.50.300">
    <property type="entry name" value="P-loop containing nucleotide triphosphate hydrolases"/>
    <property type="match status" value="1"/>
</dbReference>
<dbReference type="OrthoDB" id="6461291at2"/>
<dbReference type="SMART" id="SM00382">
    <property type="entry name" value="AAA"/>
    <property type="match status" value="1"/>
</dbReference>
<sequence>MLVVEYLSAGYKKKQVLNEVSLNFPEGEFTTLMGANGCGKTTLLHAISGLLPVQSGHVQLNDEPLLKLSRKEVAKRLALLPQVATSPAGLTARELIMQGRFPWQSWWRQWSDQDEKAVNEAVEVTGVSDYLDTPLEQLSGGQRQRCWIAMTLAQDSPVLLLDEPTTYLDVAHQAELMNLISSLKSKGKTIIAVLHDLNQAATYSDRLVMMKAGQVYCEGEVETVFTKDNLQQVFGLDAHIVRDPHNDNPIALPVVDANVSVNKQSDIQSAKKLEGELRV</sequence>
<dbReference type="Pfam" id="PF00005">
    <property type="entry name" value="ABC_tran"/>
    <property type="match status" value="1"/>
</dbReference>
<evidence type="ECO:0000256" key="7">
    <source>
        <dbReference type="ARBA" id="ARBA00022840"/>
    </source>
</evidence>
<accession>A0A366CW10</accession>
<comment type="similarity">
    <text evidence="2">Belongs to the ABC transporter superfamily.</text>
</comment>
<evidence type="ECO:0000256" key="1">
    <source>
        <dbReference type="ARBA" id="ARBA00004202"/>
    </source>
</evidence>
<dbReference type="GO" id="GO:0005886">
    <property type="term" value="C:plasma membrane"/>
    <property type="evidence" value="ECO:0007669"/>
    <property type="project" value="UniProtKB-SubCell"/>
</dbReference>
<evidence type="ECO:0000313" key="13">
    <source>
        <dbReference type="Proteomes" id="UP000252086"/>
    </source>
</evidence>
<dbReference type="PANTHER" id="PTHR42771">
    <property type="entry name" value="IRON(3+)-HYDROXAMATE IMPORT ATP-BINDING PROTEIN FHUC"/>
    <property type="match status" value="1"/>
</dbReference>
<dbReference type="GO" id="GO:0016887">
    <property type="term" value="F:ATP hydrolysis activity"/>
    <property type="evidence" value="ECO:0007669"/>
    <property type="project" value="InterPro"/>
</dbReference>
<protein>
    <submittedName>
        <fullName evidence="12">Iron complex transport system ATP-binding protein</fullName>
    </submittedName>
</protein>
<dbReference type="GO" id="GO:0005524">
    <property type="term" value="F:ATP binding"/>
    <property type="evidence" value="ECO:0007669"/>
    <property type="project" value="UniProtKB-KW"/>
</dbReference>
<comment type="subcellular location">
    <subcellularLocation>
        <location evidence="1">Cell membrane</location>
        <topology evidence="1">Peripheral membrane protein</topology>
    </subcellularLocation>
</comment>
<evidence type="ECO:0000256" key="9">
    <source>
        <dbReference type="ARBA" id="ARBA00023065"/>
    </source>
</evidence>
<keyword evidence="3" id="KW-0813">Transport</keyword>
<evidence type="ECO:0000256" key="5">
    <source>
        <dbReference type="ARBA" id="ARBA00022496"/>
    </source>
</evidence>
<name>A0A366CW10_9GAMM</name>
<gene>
    <name evidence="12" type="ORF">DFP76_107179</name>
</gene>
<keyword evidence="7 12" id="KW-0067">ATP-binding</keyword>
<dbReference type="CDD" id="cd03214">
    <property type="entry name" value="ABC_Iron-Siderophores_B12_Hemin"/>
    <property type="match status" value="1"/>
</dbReference>
<evidence type="ECO:0000256" key="10">
    <source>
        <dbReference type="ARBA" id="ARBA00023136"/>
    </source>
</evidence>
<dbReference type="GO" id="GO:0006826">
    <property type="term" value="P:iron ion transport"/>
    <property type="evidence" value="ECO:0007669"/>
    <property type="project" value="UniProtKB-KW"/>
</dbReference>
<organism evidence="12 13">
    <name type="scientific">Marinomonas aquiplantarum</name>
    <dbReference type="NCBI Taxonomy" id="491951"/>
    <lineage>
        <taxon>Bacteria</taxon>
        <taxon>Pseudomonadati</taxon>
        <taxon>Pseudomonadota</taxon>
        <taxon>Gammaproteobacteria</taxon>
        <taxon>Oceanospirillales</taxon>
        <taxon>Oceanospirillaceae</taxon>
        <taxon>Marinomonas</taxon>
    </lineage>
</organism>
<keyword evidence="4" id="KW-1003">Cell membrane</keyword>
<dbReference type="InterPro" id="IPR051535">
    <property type="entry name" value="Siderophore_ABC-ATPase"/>
</dbReference>
<proteinExistence type="inferred from homology"/>